<evidence type="ECO:0000256" key="6">
    <source>
        <dbReference type="ARBA" id="ARBA00022807"/>
    </source>
</evidence>
<dbReference type="GO" id="GO:0004843">
    <property type="term" value="F:cysteine-type deubiquitinase activity"/>
    <property type="evidence" value="ECO:0007669"/>
    <property type="project" value="UniProtKB-EC"/>
</dbReference>
<dbReference type="InterPro" id="IPR022105">
    <property type="entry name" value="DUF3645"/>
</dbReference>
<protein>
    <recommendedName>
        <fullName evidence="2">ubiquitinyl hydrolase 1</fullName>
        <ecNumber evidence="2">3.4.19.12</ecNumber>
    </recommendedName>
</protein>
<keyword evidence="10" id="KW-1185">Reference proteome</keyword>
<dbReference type="InterPro" id="IPR051346">
    <property type="entry name" value="OTU_Deubiquitinase"/>
</dbReference>
<name>A0A4V5NG95_9PEZI</name>
<dbReference type="EMBL" id="NAJQ01000239">
    <property type="protein sequence ID" value="TKA74099.1"/>
    <property type="molecule type" value="Genomic_DNA"/>
</dbReference>
<evidence type="ECO:0000256" key="5">
    <source>
        <dbReference type="ARBA" id="ARBA00022801"/>
    </source>
</evidence>
<dbReference type="InterPro" id="IPR022099">
    <property type="entry name" value="DUF3638"/>
</dbReference>
<organism evidence="9 10">
    <name type="scientific">Friedmanniomyces simplex</name>
    <dbReference type="NCBI Taxonomy" id="329884"/>
    <lineage>
        <taxon>Eukaryota</taxon>
        <taxon>Fungi</taxon>
        <taxon>Dikarya</taxon>
        <taxon>Ascomycota</taxon>
        <taxon>Pezizomycotina</taxon>
        <taxon>Dothideomycetes</taxon>
        <taxon>Dothideomycetidae</taxon>
        <taxon>Mycosphaerellales</taxon>
        <taxon>Teratosphaeriaceae</taxon>
        <taxon>Friedmanniomyces</taxon>
    </lineage>
</organism>
<evidence type="ECO:0000313" key="9">
    <source>
        <dbReference type="EMBL" id="TKA74099.1"/>
    </source>
</evidence>
<evidence type="ECO:0000313" key="10">
    <source>
        <dbReference type="Proteomes" id="UP000309340"/>
    </source>
</evidence>
<evidence type="ECO:0000256" key="4">
    <source>
        <dbReference type="ARBA" id="ARBA00022786"/>
    </source>
</evidence>
<comment type="caution">
    <text evidence="9">The sequence shown here is derived from an EMBL/GenBank/DDBJ whole genome shotgun (WGS) entry which is preliminary data.</text>
</comment>
<sequence length="973" mass="108796">MLEGGILLVQPEHILSFKLMALEVGILGEQKDSQSLLRMQDFFNDSSRDVVDESDENFSVKFELIYTMGPHRAVDMSTERWLCIHEILDLIRKFSQSTADKLPGSLELTHCMPGCFPRTRILKPDAEDHLFGVIASHICNTGLRGFPIARQSQAVRDAVLTYITKLNLTQQEIATVEHGGAGSLWIDSTKSILLLLRGLFAAGVLSFVFAQKRWRVNYGLDDTRKPPTKLAVPFRAKDMPSPRSEFSHPDVIIMLTTLSYYYGGLSEDNLAAAFDHLSRSDQADTEYNWWVRDAHGMPAAFAQLEGINLRDKHQFTTELLPRLRFDKATIDYFLAIVVFPREMREFPQKLSASGWDIGKQKALPTSGFSGTNDSRTALPLHVKQLDLPAQKHTNALVLDYLLQTDNGVAEIPAPTAARVLTSDAERLLDMVMKLDPPAQVILDVGAQILELSNIEVSKRWLALSDASVQAVVFFDEHDELCVVNRKDRVEVLQTSSFASQLDACLVFLDESHTRGTDLRLPETYRAAVTLGAGLTKDRLTQACMRMRKLGKGPTVVFCVPKEIAAKIFRCDAKSTSSGIAKSDILHWAITETWTDMRRSMPLWASQGVRFVRQDGLWKEAQDATSKTVLPQQQAKAFLESEAQSLEDRYSPSFYQGVSLFTGAEHEDIDRIKQRCQEFKNLSFSATTLQEEQERELSPEIEKEQQVQKVAPAQPLPHSLHADLRWFVATGVLPPASPACQPAFVALNDTIATRGTVDVAELSEGSKNDLLVTMDFARTIDTSKSGSSAELDSFQRPVQWILTALHRGTVTKMLVISPYEAQELYSRIQASTRVALHLYTPRCNNVFRSLDRLDFYTVPHQPAPPTIHPRLVAQLNLFAGQLYFNNYEDFKYMCSYVGLAVEVVPEGWEVAADGFILSDDQGKVGGAGSRLTRSPVKFLQTLMGTIRRDGEGISKTQMGALLEGRLLQREDFEG</sequence>
<feature type="domain" description="DUF3638" evidence="7">
    <location>
        <begin position="2"/>
        <end position="97"/>
    </location>
</feature>
<dbReference type="GO" id="GO:0006508">
    <property type="term" value="P:proteolysis"/>
    <property type="evidence" value="ECO:0007669"/>
    <property type="project" value="UniProtKB-KW"/>
</dbReference>
<evidence type="ECO:0000256" key="3">
    <source>
        <dbReference type="ARBA" id="ARBA00022670"/>
    </source>
</evidence>
<feature type="domain" description="DUF3645" evidence="8">
    <location>
        <begin position="222"/>
        <end position="256"/>
    </location>
</feature>
<dbReference type="AlphaFoldDB" id="A0A4V5NG95"/>
<keyword evidence="5" id="KW-0378">Hydrolase</keyword>
<gene>
    <name evidence="9" type="ORF">B0A55_11065</name>
</gene>
<keyword evidence="4" id="KW-0833">Ubl conjugation pathway</keyword>
<dbReference type="STRING" id="329884.A0A4V5NG95"/>
<dbReference type="Proteomes" id="UP000309340">
    <property type="component" value="Unassembled WGS sequence"/>
</dbReference>
<dbReference type="Pfam" id="PF12359">
    <property type="entry name" value="DUF3645"/>
    <property type="match status" value="1"/>
</dbReference>
<dbReference type="OrthoDB" id="3182339at2759"/>
<dbReference type="PANTHER" id="PTHR13367">
    <property type="entry name" value="UBIQUITIN THIOESTERASE"/>
    <property type="match status" value="1"/>
</dbReference>
<evidence type="ECO:0000259" key="8">
    <source>
        <dbReference type="Pfam" id="PF12359"/>
    </source>
</evidence>
<keyword evidence="6" id="KW-0788">Thiol protease</keyword>
<reference evidence="9 10" key="1">
    <citation type="submission" date="2017-03" db="EMBL/GenBank/DDBJ databases">
        <title>Genomes of endolithic fungi from Antarctica.</title>
        <authorList>
            <person name="Coleine C."/>
            <person name="Masonjones S."/>
            <person name="Stajich J.E."/>
        </authorList>
    </citation>
    <scope>NUCLEOTIDE SEQUENCE [LARGE SCALE GENOMIC DNA]</scope>
    <source>
        <strain evidence="9 10">CCFEE 5184</strain>
    </source>
</reference>
<evidence type="ECO:0000256" key="2">
    <source>
        <dbReference type="ARBA" id="ARBA00012759"/>
    </source>
</evidence>
<accession>A0A4V5NG95</accession>
<keyword evidence="3" id="KW-0645">Protease</keyword>
<dbReference type="Pfam" id="PF12340">
    <property type="entry name" value="DUF3638"/>
    <property type="match status" value="1"/>
</dbReference>
<evidence type="ECO:0000256" key="1">
    <source>
        <dbReference type="ARBA" id="ARBA00000707"/>
    </source>
</evidence>
<comment type="catalytic activity">
    <reaction evidence="1">
        <text>Thiol-dependent hydrolysis of ester, thioester, amide, peptide and isopeptide bonds formed by the C-terminal Gly of ubiquitin (a 76-residue protein attached to proteins as an intracellular targeting signal).</text>
        <dbReference type="EC" id="3.4.19.12"/>
    </reaction>
</comment>
<dbReference type="EC" id="3.4.19.12" evidence="2"/>
<evidence type="ECO:0000259" key="7">
    <source>
        <dbReference type="Pfam" id="PF12340"/>
    </source>
</evidence>
<dbReference type="PANTHER" id="PTHR13367:SF34">
    <property type="match status" value="1"/>
</dbReference>
<proteinExistence type="predicted"/>